<dbReference type="Proteomes" id="UP000013827">
    <property type="component" value="Unassembled WGS sequence"/>
</dbReference>
<name>A0A0D3JS31_EMIH1</name>
<dbReference type="HOGENOM" id="CLU_708705_0_0_1"/>
<dbReference type="PaxDb" id="2903-EOD26316"/>
<evidence type="ECO:0000256" key="3">
    <source>
        <dbReference type="ARBA" id="ARBA00023136"/>
    </source>
</evidence>
<dbReference type="GeneID" id="17271862"/>
<evidence type="ECO:0000256" key="5">
    <source>
        <dbReference type="SAM" id="Phobius"/>
    </source>
</evidence>
<reference evidence="6" key="2">
    <citation type="submission" date="2024-10" db="UniProtKB">
        <authorList>
            <consortium name="EnsemblProtists"/>
        </authorList>
    </citation>
    <scope>IDENTIFICATION</scope>
</reference>
<feature type="transmembrane region" description="Helical" evidence="5">
    <location>
        <begin position="360"/>
        <end position="383"/>
    </location>
</feature>
<dbReference type="SUPFAM" id="SSF103473">
    <property type="entry name" value="MFS general substrate transporter"/>
    <property type="match status" value="1"/>
</dbReference>
<dbReference type="PANTHER" id="PTHR23121">
    <property type="entry name" value="SODIUM-DEPENDENT GLUCOSE TRANSPORTER 1"/>
    <property type="match status" value="1"/>
</dbReference>
<accession>A0A0D3JS31</accession>
<feature type="region of interest" description="Disordered" evidence="4">
    <location>
        <begin position="1"/>
        <end position="28"/>
    </location>
</feature>
<feature type="transmembrane region" description="Helical" evidence="5">
    <location>
        <begin position="115"/>
        <end position="137"/>
    </location>
</feature>
<dbReference type="KEGG" id="ehx:EMIHUDRAFT_469014"/>
<dbReference type="EnsemblProtists" id="EOD26316">
    <property type="protein sequence ID" value="EOD26316"/>
    <property type="gene ID" value="EMIHUDRAFT_469014"/>
</dbReference>
<protein>
    <recommendedName>
        <fullName evidence="8">Major facilitator superfamily (MFS) profile domain-containing protein</fullName>
    </recommendedName>
</protein>
<feature type="transmembrane region" description="Helical" evidence="5">
    <location>
        <begin position="143"/>
        <end position="170"/>
    </location>
</feature>
<feature type="transmembrane region" description="Helical" evidence="5">
    <location>
        <begin position="212"/>
        <end position="231"/>
    </location>
</feature>
<feature type="region of interest" description="Disordered" evidence="4">
    <location>
        <begin position="235"/>
        <end position="297"/>
    </location>
</feature>
<dbReference type="InterPro" id="IPR036259">
    <property type="entry name" value="MFS_trans_sf"/>
</dbReference>
<dbReference type="PANTHER" id="PTHR23121:SF9">
    <property type="entry name" value="SODIUM-DEPENDENT GLUCOSE TRANSPORTER 1"/>
    <property type="match status" value="1"/>
</dbReference>
<feature type="transmembrane region" description="Helical" evidence="5">
    <location>
        <begin position="403"/>
        <end position="426"/>
    </location>
</feature>
<keyword evidence="2 5" id="KW-1133">Transmembrane helix</keyword>
<evidence type="ECO:0000256" key="2">
    <source>
        <dbReference type="ARBA" id="ARBA00022989"/>
    </source>
</evidence>
<sequence length="444" mass="46611">MSERKDEDEQVVSLLEEAPRPSDAAGLSSCSPRIVTALYCSTMAINGGMVGAFGPSLETFHRTTHLSPGQLGTAVLANRLAKLFGTVLWAWYAERISASAARGALSAPLMLRPHAAMAVGAAYRLATSAASCAVIGFTTSADALRFVVAASGVPYGFTDSACIMLTLWLWRSDAGRQRGAVAVVNVFFTGGAFVTPILVAASLHYLEATVWPAFHTLAAAAILAAAALSCTPSPAPERKSSAASRSTAELDAVSSESEPSELLPKGQSRAGGTPDARGKLGEEEAAGRRRDQPRGVQAGVCEHTAATWLSPYGVRWCGLADERMAVMTSNYWTSMSAGRVAWAVGSSFVKSAWPARTSEGALLAAALSLGVGVSSIFPALVSLPAELRVEMTPQRLAMRMYSSFGPALTGMQAVAFTALATAFFVFRTPQPSYRPIRPADAVFH</sequence>
<dbReference type="Gene3D" id="1.20.1250.20">
    <property type="entry name" value="MFS general substrate transporter like domains"/>
    <property type="match status" value="1"/>
</dbReference>
<proteinExistence type="predicted"/>
<dbReference type="RefSeq" id="XP_005778745.1">
    <property type="nucleotide sequence ID" value="XM_005778688.1"/>
</dbReference>
<evidence type="ECO:0000313" key="7">
    <source>
        <dbReference type="Proteomes" id="UP000013827"/>
    </source>
</evidence>
<evidence type="ECO:0000256" key="4">
    <source>
        <dbReference type="SAM" id="MobiDB-lite"/>
    </source>
</evidence>
<reference evidence="7" key="1">
    <citation type="journal article" date="2013" name="Nature">
        <title>Pan genome of the phytoplankton Emiliania underpins its global distribution.</title>
        <authorList>
            <person name="Read B.A."/>
            <person name="Kegel J."/>
            <person name="Klute M.J."/>
            <person name="Kuo A."/>
            <person name="Lefebvre S.C."/>
            <person name="Maumus F."/>
            <person name="Mayer C."/>
            <person name="Miller J."/>
            <person name="Monier A."/>
            <person name="Salamov A."/>
            <person name="Young J."/>
            <person name="Aguilar M."/>
            <person name="Claverie J.M."/>
            <person name="Frickenhaus S."/>
            <person name="Gonzalez K."/>
            <person name="Herman E.K."/>
            <person name="Lin Y.C."/>
            <person name="Napier J."/>
            <person name="Ogata H."/>
            <person name="Sarno A.F."/>
            <person name="Shmutz J."/>
            <person name="Schroeder D."/>
            <person name="de Vargas C."/>
            <person name="Verret F."/>
            <person name="von Dassow P."/>
            <person name="Valentin K."/>
            <person name="Van de Peer Y."/>
            <person name="Wheeler G."/>
            <person name="Dacks J.B."/>
            <person name="Delwiche C.F."/>
            <person name="Dyhrman S.T."/>
            <person name="Glockner G."/>
            <person name="John U."/>
            <person name="Richards T."/>
            <person name="Worden A.Z."/>
            <person name="Zhang X."/>
            <person name="Grigoriev I.V."/>
            <person name="Allen A.E."/>
            <person name="Bidle K."/>
            <person name="Borodovsky M."/>
            <person name="Bowler C."/>
            <person name="Brownlee C."/>
            <person name="Cock J.M."/>
            <person name="Elias M."/>
            <person name="Gladyshev V.N."/>
            <person name="Groth M."/>
            <person name="Guda C."/>
            <person name="Hadaegh A."/>
            <person name="Iglesias-Rodriguez M.D."/>
            <person name="Jenkins J."/>
            <person name="Jones B.M."/>
            <person name="Lawson T."/>
            <person name="Leese F."/>
            <person name="Lindquist E."/>
            <person name="Lobanov A."/>
            <person name="Lomsadze A."/>
            <person name="Malik S.B."/>
            <person name="Marsh M.E."/>
            <person name="Mackinder L."/>
            <person name="Mock T."/>
            <person name="Mueller-Roeber B."/>
            <person name="Pagarete A."/>
            <person name="Parker M."/>
            <person name="Probert I."/>
            <person name="Quesneville H."/>
            <person name="Raines C."/>
            <person name="Rensing S.A."/>
            <person name="Riano-Pachon D.M."/>
            <person name="Richier S."/>
            <person name="Rokitta S."/>
            <person name="Shiraiwa Y."/>
            <person name="Soanes D.M."/>
            <person name="van der Giezen M."/>
            <person name="Wahlund T.M."/>
            <person name="Williams B."/>
            <person name="Wilson W."/>
            <person name="Wolfe G."/>
            <person name="Wurch L.L."/>
        </authorList>
    </citation>
    <scope>NUCLEOTIDE SEQUENCE</scope>
</reference>
<evidence type="ECO:0008006" key="8">
    <source>
        <dbReference type="Google" id="ProtNLM"/>
    </source>
</evidence>
<evidence type="ECO:0000256" key="1">
    <source>
        <dbReference type="ARBA" id="ARBA00022692"/>
    </source>
</evidence>
<evidence type="ECO:0000313" key="6">
    <source>
        <dbReference type="EnsemblProtists" id="EOD26316"/>
    </source>
</evidence>
<keyword evidence="3 5" id="KW-0472">Membrane</keyword>
<feature type="transmembrane region" description="Helical" evidence="5">
    <location>
        <begin position="182"/>
        <end position="206"/>
    </location>
</feature>
<keyword evidence="1 5" id="KW-0812">Transmembrane</keyword>
<feature type="compositionally biased region" description="Low complexity" evidence="4">
    <location>
        <begin position="254"/>
        <end position="264"/>
    </location>
</feature>
<feature type="compositionally biased region" description="Basic and acidic residues" evidence="4">
    <location>
        <begin position="276"/>
        <end position="293"/>
    </location>
</feature>
<organism evidence="6 7">
    <name type="scientific">Emiliania huxleyi (strain CCMP1516)</name>
    <dbReference type="NCBI Taxonomy" id="280463"/>
    <lineage>
        <taxon>Eukaryota</taxon>
        <taxon>Haptista</taxon>
        <taxon>Haptophyta</taxon>
        <taxon>Prymnesiophyceae</taxon>
        <taxon>Isochrysidales</taxon>
        <taxon>Noelaerhabdaceae</taxon>
        <taxon>Emiliania</taxon>
    </lineage>
</organism>
<keyword evidence="7" id="KW-1185">Reference proteome</keyword>
<dbReference type="AlphaFoldDB" id="A0A0D3JS31"/>